<keyword evidence="3" id="KW-0732">Signal</keyword>
<gene>
    <name evidence="6" type="ORF">Pflav_029750</name>
</gene>
<dbReference type="Gene3D" id="3.10.105.10">
    <property type="entry name" value="Dipeptide-binding Protein, Domain 3"/>
    <property type="match status" value="1"/>
</dbReference>
<dbReference type="GO" id="GO:0043190">
    <property type="term" value="C:ATP-binding cassette (ABC) transporter complex"/>
    <property type="evidence" value="ECO:0007669"/>
    <property type="project" value="InterPro"/>
</dbReference>
<dbReference type="GO" id="GO:0042597">
    <property type="term" value="C:periplasmic space"/>
    <property type="evidence" value="ECO:0007669"/>
    <property type="project" value="UniProtKB-ARBA"/>
</dbReference>
<dbReference type="KEGG" id="pfla:Pflav_029750"/>
<feature type="domain" description="Solute-binding protein family 5" evidence="5">
    <location>
        <begin position="99"/>
        <end position="435"/>
    </location>
</feature>
<dbReference type="PANTHER" id="PTHR30290:SF9">
    <property type="entry name" value="OLIGOPEPTIDE-BINDING PROTEIN APPA"/>
    <property type="match status" value="1"/>
</dbReference>
<accession>A0A6F8XRV4</accession>
<dbReference type="CDD" id="cd00995">
    <property type="entry name" value="PBP2_NikA_DppA_OppA_like"/>
    <property type="match status" value="1"/>
</dbReference>
<dbReference type="PIRSF" id="PIRSF002741">
    <property type="entry name" value="MppA"/>
    <property type="match status" value="1"/>
</dbReference>
<evidence type="ECO:0000256" key="4">
    <source>
        <dbReference type="SAM" id="MobiDB-lite"/>
    </source>
</evidence>
<keyword evidence="7" id="KW-1185">Reference proteome</keyword>
<proteinExistence type="inferred from homology"/>
<dbReference type="GO" id="GO:0015833">
    <property type="term" value="P:peptide transport"/>
    <property type="evidence" value="ECO:0007669"/>
    <property type="project" value="TreeGrafter"/>
</dbReference>
<evidence type="ECO:0000313" key="7">
    <source>
        <dbReference type="Proteomes" id="UP000502508"/>
    </source>
</evidence>
<evidence type="ECO:0000259" key="5">
    <source>
        <dbReference type="Pfam" id="PF00496"/>
    </source>
</evidence>
<organism evidence="6 7">
    <name type="scientific">Phytohabitans flavus</name>
    <dbReference type="NCBI Taxonomy" id="1076124"/>
    <lineage>
        <taxon>Bacteria</taxon>
        <taxon>Bacillati</taxon>
        <taxon>Actinomycetota</taxon>
        <taxon>Actinomycetes</taxon>
        <taxon>Micromonosporales</taxon>
        <taxon>Micromonosporaceae</taxon>
    </lineage>
</organism>
<dbReference type="InterPro" id="IPR039424">
    <property type="entry name" value="SBP_5"/>
</dbReference>
<feature type="region of interest" description="Disordered" evidence="4">
    <location>
        <begin position="20"/>
        <end position="39"/>
    </location>
</feature>
<dbReference type="AlphaFoldDB" id="A0A6F8XRV4"/>
<reference evidence="6 7" key="2">
    <citation type="submission" date="2020-03" db="EMBL/GenBank/DDBJ databases">
        <authorList>
            <person name="Ichikawa N."/>
            <person name="Kimura A."/>
            <person name="Kitahashi Y."/>
            <person name="Uohara A."/>
        </authorList>
    </citation>
    <scope>NUCLEOTIDE SEQUENCE [LARGE SCALE GENOMIC DNA]</scope>
    <source>
        <strain evidence="6 7">NBRC 107702</strain>
    </source>
</reference>
<evidence type="ECO:0000313" key="6">
    <source>
        <dbReference type="EMBL" id="BCB76565.1"/>
    </source>
</evidence>
<dbReference type="GO" id="GO:1904680">
    <property type="term" value="F:peptide transmembrane transporter activity"/>
    <property type="evidence" value="ECO:0007669"/>
    <property type="project" value="TreeGrafter"/>
</dbReference>
<dbReference type="Proteomes" id="UP000502508">
    <property type="component" value="Chromosome"/>
</dbReference>
<evidence type="ECO:0000256" key="3">
    <source>
        <dbReference type="ARBA" id="ARBA00022729"/>
    </source>
</evidence>
<dbReference type="RefSeq" id="WP_173036580.1">
    <property type="nucleotide sequence ID" value="NZ_AP022870.1"/>
</dbReference>
<sequence>MAVVLAGTLGLAACQSSGGSDADSSANGPSGDCQTAVQAGAPKTGGNVTMLVNGLSAKLDPANNQLWSFTDGPVMSAIYGNLVYLDPQTGDANYYLLKTMTPNADFTVWTMTLNPNIKFSDGTPLNAEAIMFNYQRIADPASGAFYGPLARQFKMRVVDELNLEVTLPHPNAYLPKVIAENLGAIGSPTAIKAAGKEFGIKPVGAGPFKLESLNPGQTIKVVRNPYFSSFKAGQPYLDSITYQYLPDLGQQRSALQGNQAQIAAPTGGNANNMLKAVSTVNHYCNYTGGGQNLLMNTKKPPFDDPDARTAIALALDRKAAANAFATGTPPAKNLFSEHSPFYDAKYDWPAQNRQKAQELFDKLAAAGKPVDFVYTTISSPQQAPMASYLQAELATYKNVKITVKAVPAAQYTQDNRDKNYQMLPHGLYMVPAVPDATDYFGTGAVLNTFGWENSTANTAIEEIVRTNPSDTATLKKNWGVVQEQMLAENPVYFAGVGVLGFISSKQLTGVHPINYCNYLLWGEVGYRQ</sequence>
<dbReference type="PANTHER" id="PTHR30290">
    <property type="entry name" value="PERIPLASMIC BINDING COMPONENT OF ABC TRANSPORTER"/>
    <property type="match status" value="1"/>
</dbReference>
<dbReference type="EMBL" id="AP022870">
    <property type="protein sequence ID" value="BCB76565.1"/>
    <property type="molecule type" value="Genomic_DNA"/>
</dbReference>
<feature type="compositionally biased region" description="Low complexity" evidence="4">
    <location>
        <begin position="20"/>
        <end position="32"/>
    </location>
</feature>
<comment type="similarity">
    <text evidence="1">Belongs to the bacterial solute-binding protein 5 family.</text>
</comment>
<protein>
    <recommendedName>
        <fullName evidence="5">Solute-binding protein family 5 domain-containing protein</fullName>
    </recommendedName>
</protein>
<name>A0A6F8XRV4_9ACTN</name>
<evidence type="ECO:0000256" key="1">
    <source>
        <dbReference type="ARBA" id="ARBA00005695"/>
    </source>
</evidence>
<dbReference type="Gene3D" id="3.40.190.10">
    <property type="entry name" value="Periplasmic binding protein-like II"/>
    <property type="match status" value="1"/>
</dbReference>
<keyword evidence="2" id="KW-0813">Transport</keyword>
<evidence type="ECO:0000256" key="2">
    <source>
        <dbReference type="ARBA" id="ARBA00022448"/>
    </source>
</evidence>
<dbReference type="InterPro" id="IPR000914">
    <property type="entry name" value="SBP_5_dom"/>
</dbReference>
<dbReference type="SUPFAM" id="SSF53850">
    <property type="entry name" value="Periplasmic binding protein-like II"/>
    <property type="match status" value="1"/>
</dbReference>
<reference evidence="6 7" key="1">
    <citation type="submission" date="2020-03" db="EMBL/GenBank/DDBJ databases">
        <title>Whole genome shotgun sequence of Phytohabitans flavus NBRC 107702.</title>
        <authorList>
            <person name="Komaki H."/>
            <person name="Tamura T."/>
        </authorList>
    </citation>
    <scope>NUCLEOTIDE SEQUENCE [LARGE SCALE GENOMIC DNA]</scope>
    <source>
        <strain evidence="6 7">NBRC 107702</strain>
    </source>
</reference>
<dbReference type="Pfam" id="PF00496">
    <property type="entry name" value="SBP_bac_5"/>
    <property type="match status" value="1"/>
</dbReference>
<dbReference type="InterPro" id="IPR030678">
    <property type="entry name" value="Peptide/Ni-bd"/>
</dbReference>